<evidence type="ECO:0000256" key="1">
    <source>
        <dbReference type="SAM" id="MobiDB-lite"/>
    </source>
</evidence>
<feature type="region of interest" description="Disordered" evidence="1">
    <location>
        <begin position="1"/>
        <end position="24"/>
    </location>
</feature>
<name>A0A8S5S9U9_9CAUD</name>
<accession>A0A8S5S9U9</accession>
<reference evidence="2" key="1">
    <citation type="journal article" date="2021" name="Proc. Natl. Acad. Sci. U.S.A.">
        <title>A Catalog of Tens of Thousands of Viruses from Human Metagenomes Reveals Hidden Associations with Chronic Diseases.</title>
        <authorList>
            <person name="Tisza M.J."/>
            <person name="Buck C.B."/>
        </authorList>
    </citation>
    <scope>NUCLEOTIDE SEQUENCE</scope>
    <source>
        <strain evidence="2">CtByu2</strain>
    </source>
</reference>
<proteinExistence type="predicted"/>
<sequence>MAGLQTLDPKDPEALHDIGQSKGMKVSEKFVNPGTPDSPLVSREQMTQATIKGNGAEVMKANLIK</sequence>
<organism evidence="2">
    <name type="scientific">Myoviridae sp. ctByu2</name>
    <dbReference type="NCBI Taxonomy" id="2827668"/>
    <lineage>
        <taxon>Viruses</taxon>
        <taxon>Duplodnaviria</taxon>
        <taxon>Heunggongvirae</taxon>
        <taxon>Uroviricota</taxon>
        <taxon>Caudoviricetes</taxon>
    </lineage>
</organism>
<protein>
    <submittedName>
        <fullName evidence="2">Uncharacterized protein</fullName>
    </submittedName>
</protein>
<dbReference type="EMBL" id="BK032557">
    <property type="protein sequence ID" value="DAF47688.1"/>
    <property type="molecule type" value="Genomic_DNA"/>
</dbReference>
<evidence type="ECO:0000313" key="2">
    <source>
        <dbReference type="EMBL" id="DAF47688.1"/>
    </source>
</evidence>